<dbReference type="Pfam" id="PF00583">
    <property type="entry name" value="Acetyltransf_1"/>
    <property type="match status" value="1"/>
</dbReference>
<evidence type="ECO:0000313" key="5">
    <source>
        <dbReference type="Proteomes" id="UP000681027"/>
    </source>
</evidence>
<gene>
    <name evidence="4" type="ORF">KHA94_23250</name>
</gene>
<keyword evidence="5" id="KW-1185">Reference proteome</keyword>
<dbReference type="CDD" id="cd04301">
    <property type="entry name" value="NAT_SF"/>
    <property type="match status" value="1"/>
</dbReference>
<reference evidence="4 5" key="1">
    <citation type="submission" date="2021-05" db="EMBL/GenBank/DDBJ databases">
        <title>Novel Bacillus species.</title>
        <authorList>
            <person name="Liu G."/>
        </authorList>
    </citation>
    <scope>NUCLEOTIDE SEQUENCE [LARGE SCALE GENOMIC DNA]</scope>
    <source>
        <strain evidence="4 5">FJAT-49705</strain>
    </source>
</reference>
<dbReference type="Proteomes" id="UP000681027">
    <property type="component" value="Unassembled WGS sequence"/>
</dbReference>
<dbReference type="RefSeq" id="WP_213104479.1">
    <property type="nucleotide sequence ID" value="NZ_JAGYPM010000008.1"/>
</dbReference>
<dbReference type="Gene3D" id="3.40.630.30">
    <property type="match status" value="1"/>
</dbReference>
<dbReference type="EMBL" id="JAGYPM010000008">
    <property type="protein sequence ID" value="MBS4193032.1"/>
    <property type="molecule type" value="Genomic_DNA"/>
</dbReference>
<dbReference type="InterPro" id="IPR050832">
    <property type="entry name" value="Bact_Acetyltransf"/>
</dbReference>
<organism evidence="4 5">
    <name type="scientific">Cytobacillus citreus</name>
    <dbReference type="NCBI Taxonomy" id="2833586"/>
    <lineage>
        <taxon>Bacteria</taxon>
        <taxon>Bacillati</taxon>
        <taxon>Bacillota</taxon>
        <taxon>Bacilli</taxon>
        <taxon>Bacillales</taxon>
        <taxon>Bacillaceae</taxon>
        <taxon>Cytobacillus</taxon>
    </lineage>
</organism>
<name>A0ABS5NYV2_9BACI</name>
<evidence type="ECO:0000313" key="4">
    <source>
        <dbReference type="EMBL" id="MBS4193032.1"/>
    </source>
</evidence>
<proteinExistence type="predicted"/>
<accession>A0ABS5NYV2</accession>
<protein>
    <submittedName>
        <fullName evidence="4">GNAT family N-acetyltransferase</fullName>
        <ecNumber evidence="4">2.3.1.-</ecNumber>
    </submittedName>
</protein>
<dbReference type="EC" id="2.3.1.-" evidence="4"/>
<keyword evidence="1 4" id="KW-0808">Transferase</keyword>
<sequence length="169" mass="19273">MLIRKAAITDAAGIATVHVDCWRTTYKDMISEEFLRNLSYEKRTELWTNNISREDSSIFVAVDEEGRIIGFTSGSGVKPGEYQEFDGDVTSIYILEKCQGQGIGRKLLSRLFEEFRSLGFRAAIVKVLEENNSRRFYEAMGARLVDSTIVKIAEDQLTLLVYGWEDIRI</sequence>
<dbReference type="InterPro" id="IPR000182">
    <property type="entry name" value="GNAT_dom"/>
</dbReference>
<dbReference type="PANTHER" id="PTHR43877">
    <property type="entry name" value="AMINOALKYLPHOSPHONATE N-ACETYLTRANSFERASE-RELATED-RELATED"/>
    <property type="match status" value="1"/>
</dbReference>
<dbReference type="GO" id="GO:0016746">
    <property type="term" value="F:acyltransferase activity"/>
    <property type="evidence" value="ECO:0007669"/>
    <property type="project" value="UniProtKB-KW"/>
</dbReference>
<evidence type="ECO:0000259" key="3">
    <source>
        <dbReference type="PROSITE" id="PS51186"/>
    </source>
</evidence>
<evidence type="ECO:0000256" key="1">
    <source>
        <dbReference type="ARBA" id="ARBA00022679"/>
    </source>
</evidence>
<dbReference type="PROSITE" id="PS51186">
    <property type="entry name" value="GNAT"/>
    <property type="match status" value="1"/>
</dbReference>
<keyword evidence="2 4" id="KW-0012">Acyltransferase</keyword>
<evidence type="ECO:0000256" key="2">
    <source>
        <dbReference type="ARBA" id="ARBA00023315"/>
    </source>
</evidence>
<dbReference type="InterPro" id="IPR016181">
    <property type="entry name" value="Acyl_CoA_acyltransferase"/>
</dbReference>
<feature type="domain" description="N-acetyltransferase" evidence="3">
    <location>
        <begin position="1"/>
        <end position="165"/>
    </location>
</feature>
<comment type="caution">
    <text evidence="4">The sequence shown here is derived from an EMBL/GenBank/DDBJ whole genome shotgun (WGS) entry which is preliminary data.</text>
</comment>
<dbReference type="SUPFAM" id="SSF55729">
    <property type="entry name" value="Acyl-CoA N-acyltransferases (Nat)"/>
    <property type="match status" value="1"/>
</dbReference>